<dbReference type="RefSeq" id="WP_073053814.1">
    <property type="nucleotide sequence ID" value="NZ_FQUP01000002.1"/>
</dbReference>
<evidence type="ECO:0000313" key="6">
    <source>
        <dbReference type="Proteomes" id="UP000184485"/>
    </source>
</evidence>
<sequence>MAFALDDHWVWDFWLADDGATFHMFFLHAPHALGDPHLRHRNARIGHATSADLVNWTYHGRAFEAGATGDFDETATWTGSVVRGPDGLWRMFYTGSRFLTPDTHANIETIGVATSPDLHHWTKQPGPICQADPRWYETLGSSSWPEEAWRDPWVFPSADGQLWHMLITARANNGDELDRGIIGHATSRDLEIWDVQPPLSEIGAGFQHLEVPQVVSIGGKTHLLFSCDTAKLIDQRHGPVGGIWSVAAEKPEGPYPIASANLVASEQLYSGRIIEDRAGHPVLLAFRNNDENGVFIGAVTDPMPIVERNGALWIEESA</sequence>
<name>A0A1M5E3N4_9HYPH</name>
<keyword evidence="2" id="KW-0378">Hydrolase</keyword>
<dbReference type="CDD" id="cd18609">
    <property type="entry name" value="GH32-like"/>
    <property type="match status" value="1"/>
</dbReference>
<dbReference type="Proteomes" id="UP000184485">
    <property type="component" value="Unassembled WGS sequence"/>
</dbReference>
<dbReference type="EMBL" id="FQUP01000002">
    <property type="protein sequence ID" value="SHF73806.1"/>
    <property type="molecule type" value="Genomic_DNA"/>
</dbReference>
<feature type="domain" description="Glycosyl hydrolase family 32 N-terminal" evidence="4">
    <location>
        <begin position="21"/>
        <end position="230"/>
    </location>
</feature>
<dbReference type="GO" id="GO:0016798">
    <property type="term" value="F:hydrolase activity, acting on glycosyl bonds"/>
    <property type="evidence" value="ECO:0007669"/>
    <property type="project" value="UniProtKB-KW"/>
</dbReference>
<evidence type="ECO:0000256" key="1">
    <source>
        <dbReference type="ARBA" id="ARBA00009902"/>
    </source>
</evidence>
<comment type="similarity">
    <text evidence="1">Belongs to the glycosyl hydrolase 32 family.</text>
</comment>
<dbReference type="AlphaFoldDB" id="A0A1M5E3N4"/>
<gene>
    <name evidence="5" type="ORF">SAMN02745157_2881</name>
</gene>
<dbReference type="InterPro" id="IPR051214">
    <property type="entry name" value="GH32_Enzymes"/>
</dbReference>
<dbReference type="SUPFAM" id="SSF75005">
    <property type="entry name" value="Arabinanase/levansucrase/invertase"/>
    <property type="match status" value="1"/>
</dbReference>
<dbReference type="InterPro" id="IPR023296">
    <property type="entry name" value="Glyco_hydro_beta-prop_sf"/>
</dbReference>
<reference evidence="5 6" key="1">
    <citation type="submission" date="2016-11" db="EMBL/GenBank/DDBJ databases">
        <authorList>
            <person name="Jaros S."/>
            <person name="Januszkiewicz K."/>
            <person name="Wedrychowicz H."/>
        </authorList>
    </citation>
    <scope>NUCLEOTIDE SEQUENCE [LARGE SCALE GENOMIC DNA]</scope>
    <source>
        <strain evidence="5 6">DSM 19436</strain>
    </source>
</reference>
<dbReference type="STRING" id="1122133.SAMN02745157_2881"/>
<protein>
    <submittedName>
        <fullName evidence="5">Beta-fructofuranosidase</fullName>
    </submittedName>
</protein>
<dbReference type="OrthoDB" id="7064503at2"/>
<keyword evidence="3" id="KW-0326">Glycosidase</keyword>
<dbReference type="PANTHER" id="PTHR43101">
    <property type="entry name" value="BETA-FRUCTOSIDASE"/>
    <property type="match status" value="1"/>
</dbReference>
<dbReference type="PANTHER" id="PTHR43101:SF1">
    <property type="entry name" value="BETA-FRUCTOSIDASE"/>
    <property type="match status" value="1"/>
</dbReference>
<accession>A0A1M5E3N4</accession>
<dbReference type="Pfam" id="PF00251">
    <property type="entry name" value="Glyco_hydro_32N"/>
    <property type="match status" value="1"/>
</dbReference>
<keyword evidence="6" id="KW-1185">Reference proteome</keyword>
<evidence type="ECO:0000256" key="2">
    <source>
        <dbReference type="ARBA" id="ARBA00022801"/>
    </source>
</evidence>
<evidence type="ECO:0000259" key="4">
    <source>
        <dbReference type="Pfam" id="PF00251"/>
    </source>
</evidence>
<proteinExistence type="inferred from homology"/>
<evidence type="ECO:0000256" key="3">
    <source>
        <dbReference type="ARBA" id="ARBA00023295"/>
    </source>
</evidence>
<organism evidence="5 6">
    <name type="scientific">Kaistia soli DSM 19436</name>
    <dbReference type="NCBI Taxonomy" id="1122133"/>
    <lineage>
        <taxon>Bacteria</taxon>
        <taxon>Pseudomonadati</taxon>
        <taxon>Pseudomonadota</taxon>
        <taxon>Alphaproteobacteria</taxon>
        <taxon>Hyphomicrobiales</taxon>
        <taxon>Kaistiaceae</taxon>
        <taxon>Kaistia</taxon>
    </lineage>
</organism>
<evidence type="ECO:0000313" key="5">
    <source>
        <dbReference type="EMBL" id="SHF73806.1"/>
    </source>
</evidence>
<dbReference type="Gene3D" id="2.115.10.20">
    <property type="entry name" value="Glycosyl hydrolase domain, family 43"/>
    <property type="match status" value="1"/>
</dbReference>
<dbReference type="InterPro" id="IPR013148">
    <property type="entry name" value="Glyco_hydro_32_N"/>
</dbReference>